<name>A0A7C4AJA3_9BACT</name>
<dbReference type="EMBL" id="DTHO01000028">
    <property type="protein sequence ID" value="HGG99441.1"/>
    <property type="molecule type" value="Genomic_DNA"/>
</dbReference>
<organism evidence="1">
    <name type="scientific">Thermodesulfovibrio aggregans</name>
    <dbReference type="NCBI Taxonomy" id="86166"/>
    <lineage>
        <taxon>Bacteria</taxon>
        <taxon>Pseudomonadati</taxon>
        <taxon>Nitrospirota</taxon>
        <taxon>Thermodesulfovibrionia</taxon>
        <taxon>Thermodesulfovibrionales</taxon>
        <taxon>Thermodesulfovibrionaceae</taxon>
        <taxon>Thermodesulfovibrio</taxon>
    </lineage>
</organism>
<dbReference type="Pfam" id="PF10109">
    <property type="entry name" value="Phage_TAC_7"/>
    <property type="match status" value="1"/>
</dbReference>
<proteinExistence type="predicted"/>
<gene>
    <name evidence="1" type="ORF">ENV75_03185</name>
</gene>
<comment type="caution">
    <text evidence="1">The sequence shown here is derived from an EMBL/GenBank/DDBJ whole genome shotgun (WGS) entry which is preliminary data.</text>
</comment>
<accession>A0A7C4AJA3</accession>
<sequence>MDRIKIKKKEAQFLKFHEIEIREPLVEDLIYAERVTGSTEGVKFALAVLSRIATFDGKQLVPEELQKLRVKDFFELSKAIEAFGLEELAKELLSSQEKQASRLEK</sequence>
<dbReference type="InterPro" id="IPR019289">
    <property type="entry name" value="Phage_tail_E/E"/>
</dbReference>
<evidence type="ECO:0000313" key="1">
    <source>
        <dbReference type="EMBL" id="HGG99441.1"/>
    </source>
</evidence>
<dbReference type="AlphaFoldDB" id="A0A7C4AJA3"/>
<reference evidence="1" key="1">
    <citation type="journal article" date="2020" name="mSystems">
        <title>Genome- and Community-Level Interaction Insights into Carbon Utilization and Element Cycling Functions of Hydrothermarchaeota in Hydrothermal Sediment.</title>
        <authorList>
            <person name="Zhou Z."/>
            <person name="Liu Y."/>
            <person name="Xu W."/>
            <person name="Pan J."/>
            <person name="Luo Z.H."/>
            <person name="Li M."/>
        </authorList>
    </citation>
    <scope>NUCLEOTIDE SEQUENCE [LARGE SCALE GENOMIC DNA]</scope>
    <source>
        <strain evidence="1">SpSt-788</strain>
    </source>
</reference>
<protein>
    <submittedName>
        <fullName evidence="1">Phage tail assembly protein</fullName>
    </submittedName>
</protein>